<accession>A0A7K7YGL4</accession>
<dbReference type="EMBL" id="VZTB01007019">
    <property type="protein sequence ID" value="NXA76358.1"/>
    <property type="molecule type" value="Genomic_DNA"/>
</dbReference>
<evidence type="ECO:0000313" key="1">
    <source>
        <dbReference type="EMBL" id="NXA76358.1"/>
    </source>
</evidence>
<sequence length="68" mass="7213">RCPRPSQAIFGVLRELGGEGGRSLPLPHALQVLGARGFTPGQVREALDEYQGLNVLQVNPAGTTVTFV</sequence>
<dbReference type="Pfam" id="PF24901">
    <property type="entry name" value="WHD_MCM7"/>
    <property type="match status" value="1"/>
</dbReference>
<evidence type="ECO:0000313" key="2">
    <source>
        <dbReference type="Proteomes" id="UP000558509"/>
    </source>
</evidence>
<protein>
    <submittedName>
        <fullName evidence="1">MCM7 factor</fullName>
    </submittedName>
</protein>
<feature type="non-terminal residue" evidence="1">
    <location>
        <position position="68"/>
    </location>
</feature>
<reference evidence="1 2" key="1">
    <citation type="submission" date="2019-09" db="EMBL/GenBank/DDBJ databases">
        <title>Bird 10,000 Genomes (B10K) Project - Family phase.</title>
        <authorList>
            <person name="Zhang G."/>
        </authorList>
    </citation>
    <scope>NUCLEOTIDE SEQUENCE [LARGE SCALE GENOMIC DNA]</scope>
    <source>
        <strain evidence="1">B10K-DU-001-68</strain>
        <tissue evidence="1">Muscle</tissue>
    </source>
</reference>
<dbReference type="AlphaFoldDB" id="A0A7K7YGL4"/>
<name>A0A7K7YGL4_THRLU</name>
<comment type="caution">
    <text evidence="1">The sequence shown here is derived from an EMBL/GenBank/DDBJ whole genome shotgun (WGS) entry which is preliminary data.</text>
</comment>
<dbReference type="Proteomes" id="UP000558509">
    <property type="component" value="Unassembled WGS sequence"/>
</dbReference>
<gene>
    <name evidence="1" type="primary">Mcm7</name>
    <name evidence="1" type="ORF">THRLUD_R15563</name>
</gene>
<organism evidence="1 2">
    <name type="scientific">Thryothorus ludovicianus</name>
    <name type="common">Carolina wren</name>
    <name type="synonym">Sylvia ludoviciana</name>
    <dbReference type="NCBI Taxonomy" id="74200"/>
    <lineage>
        <taxon>Eukaryota</taxon>
        <taxon>Metazoa</taxon>
        <taxon>Chordata</taxon>
        <taxon>Craniata</taxon>
        <taxon>Vertebrata</taxon>
        <taxon>Euteleostomi</taxon>
        <taxon>Archelosauria</taxon>
        <taxon>Archosauria</taxon>
        <taxon>Dinosauria</taxon>
        <taxon>Saurischia</taxon>
        <taxon>Theropoda</taxon>
        <taxon>Coelurosauria</taxon>
        <taxon>Aves</taxon>
        <taxon>Neognathae</taxon>
        <taxon>Neoaves</taxon>
        <taxon>Telluraves</taxon>
        <taxon>Australaves</taxon>
        <taxon>Passeriformes</taxon>
        <taxon>Certhiidae</taxon>
        <taxon>Troglodytinae</taxon>
        <taxon>Thryothorus</taxon>
    </lineage>
</organism>
<keyword evidence="2" id="KW-1185">Reference proteome</keyword>
<feature type="non-terminal residue" evidence="1">
    <location>
        <position position="1"/>
    </location>
</feature>
<proteinExistence type="predicted"/>